<dbReference type="InterPro" id="IPR015422">
    <property type="entry name" value="PyrdxlP-dep_Trfase_small"/>
</dbReference>
<feature type="transmembrane region" description="Helical" evidence="3">
    <location>
        <begin position="29"/>
        <end position="50"/>
    </location>
</feature>
<dbReference type="Proteomes" id="UP000572680">
    <property type="component" value="Unassembled WGS sequence"/>
</dbReference>
<dbReference type="SUPFAM" id="SSF103481">
    <property type="entry name" value="Multidrug resistance efflux transporter EmrE"/>
    <property type="match status" value="1"/>
</dbReference>
<reference evidence="5 6" key="1">
    <citation type="submission" date="2020-08" db="EMBL/GenBank/DDBJ databases">
        <title>Genomic Encyclopedia of Type Strains, Phase IV (KMG-IV): sequencing the most valuable type-strain genomes for metagenomic binning, comparative biology and taxonomic classification.</title>
        <authorList>
            <person name="Goeker M."/>
        </authorList>
    </citation>
    <scope>NUCLEOTIDE SEQUENCE [LARGE SCALE GENOMIC DNA]</scope>
    <source>
        <strain evidence="5 6">DSM 44197</strain>
    </source>
</reference>
<feature type="transmembrane region" description="Helical" evidence="3">
    <location>
        <begin position="56"/>
        <end position="76"/>
    </location>
</feature>
<dbReference type="PANTHER" id="PTHR22911:SF79">
    <property type="entry name" value="MOBA-LIKE NTP TRANSFERASE DOMAIN-CONTAINING PROTEIN"/>
    <property type="match status" value="1"/>
</dbReference>
<dbReference type="Pfam" id="PF00892">
    <property type="entry name" value="EamA"/>
    <property type="match status" value="1"/>
</dbReference>
<feature type="compositionally biased region" description="Pro residues" evidence="2">
    <location>
        <begin position="478"/>
        <end position="492"/>
    </location>
</feature>
<name>A0A7W3LWY9_ACTNM</name>
<organism evidence="5 6">
    <name type="scientific">Actinomadura namibiensis</name>
    <dbReference type="NCBI Taxonomy" id="182080"/>
    <lineage>
        <taxon>Bacteria</taxon>
        <taxon>Bacillati</taxon>
        <taxon>Actinomycetota</taxon>
        <taxon>Actinomycetes</taxon>
        <taxon>Streptosporangiales</taxon>
        <taxon>Thermomonosporaceae</taxon>
        <taxon>Actinomadura</taxon>
    </lineage>
</organism>
<dbReference type="GO" id="GO:0016020">
    <property type="term" value="C:membrane"/>
    <property type="evidence" value="ECO:0007669"/>
    <property type="project" value="InterPro"/>
</dbReference>
<comment type="caution">
    <text evidence="5">The sequence shown here is derived from an EMBL/GenBank/DDBJ whole genome shotgun (WGS) entry which is preliminary data.</text>
</comment>
<dbReference type="EMBL" id="JACJIA010000013">
    <property type="protein sequence ID" value="MBA8955818.1"/>
    <property type="molecule type" value="Genomic_DNA"/>
</dbReference>
<evidence type="ECO:0000256" key="1">
    <source>
        <dbReference type="ARBA" id="ARBA00007362"/>
    </source>
</evidence>
<feature type="domain" description="EamA" evidence="4">
    <location>
        <begin position="27"/>
        <end position="160"/>
    </location>
</feature>
<protein>
    <submittedName>
        <fullName evidence="5">Drug/metabolite transporter (DMT)-like permease</fullName>
    </submittedName>
</protein>
<keyword evidence="3" id="KW-1133">Transmembrane helix</keyword>
<dbReference type="InterPro" id="IPR037185">
    <property type="entry name" value="EmrE-like"/>
</dbReference>
<dbReference type="InterPro" id="IPR000620">
    <property type="entry name" value="EamA_dom"/>
</dbReference>
<evidence type="ECO:0000256" key="3">
    <source>
        <dbReference type="SAM" id="Phobius"/>
    </source>
</evidence>
<feature type="compositionally biased region" description="Low complexity" evidence="2">
    <location>
        <begin position="468"/>
        <end position="477"/>
    </location>
</feature>
<dbReference type="PANTHER" id="PTHR22911">
    <property type="entry name" value="ACYL-MALONYL CONDENSING ENZYME-RELATED"/>
    <property type="match status" value="1"/>
</dbReference>
<comment type="similarity">
    <text evidence="1">Belongs to the EamA transporter family.</text>
</comment>
<evidence type="ECO:0000256" key="2">
    <source>
        <dbReference type="SAM" id="MobiDB-lite"/>
    </source>
</evidence>
<keyword evidence="3" id="KW-0472">Membrane</keyword>
<feature type="transmembrane region" description="Helical" evidence="3">
    <location>
        <begin position="168"/>
        <end position="188"/>
    </location>
</feature>
<feature type="compositionally biased region" description="Low complexity" evidence="2">
    <location>
        <begin position="341"/>
        <end position="366"/>
    </location>
</feature>
<feature type="compositionally biased region" description="Pro residues" evidence="2">
    <location>
        <begin position="448"/>
        <end position="467"/>
    </location>
</feature>
<sequence length="492" mass="48592">MAAHEAVAAPAPPISGETHGGSGSPVPGVTLLLVSAGSFGAMAVFARIAYRHGADVHGVLGARFVIAATMLVALMAVTSARWPHGRDLWVLLAMGAVGYVGQSFFYFTALTRIPAGLVAVLFSTYPALVAVCSIVVTRRAPARGTVTAIVLATAGVVLIAGVRWSADAVGIALALAAAVVYTGYIMAGSRLAPQVGSLASTAVVCLAAAAVYLGACAAHRPALPVDAAGWSGAAATAVLSTVVAIITFFAGLRLLGAAPAAVTGHSSLFNIHVGVTDVTGFRDVRRVDAAAQQALFLDLLTEGFIIAPRGMGAVSTATGPADIDAFVDAATAALTRLAAATSTISPRASSPPAAPDATARRPSTAPSGRPWPTRASGPPACPPSTAAPAATCGASRPGSRAWPSAPTTAASSCRPSPTPGSSSSCPTTAPTSSGPTCSPAWSAARSARPPPPSRAAAPTWPPSPPAPSAATAATCCPAPSPTSPTPPSPTSC</sequence>
<feature type="transmembrane region" description="Helical" evidence="3">
    <location>
        <begin position="88"/>
        <end position="107"/>
    </location>
</feature>
<accession>A0A7W3LWY9</accession>
<feature type="compositionally biased region" description="Low complexity" evidence="2">
    <location>
        <begin position="375"/>
        <end position="447"/>
    </location>
</feature>
<feature type="region of interest" description="Disordered" evidence="2">
    <location>
        <begin position="341"/>
        <end position="492"/>
    </location>
</feature>
<feature type="transmembrane region" description="Helical" evidence="3">
    <location>
        <begin position="144"/>
        <end position="162"/>
    </location>
</feature>
<dbReference type="AlphaFoldDB" id="A0A7W3LWY9"/>
<evidence type="ECO:0000313" key="6">
    <source>
        <dbReference type="Proteomes" id="UP000572680"/>
    </source>
</evidence>
<evidence type="ECO:0000313" key="5">
    <source>
        <dbReference type="EMBL" id="MBA8955818.1"/>
    </source>
</evidence>
<dbReference type="Gene3D" id="3.90.1150.10">
    <property type="entry name" value="Aspartate Aminotransferase, domain 1"/>
    <property type="match status" value="1"/>
</dbReference>
<dbReference type="Gene3D" id="1.10.3730.20">
    <property type="match status" value="1"/>
</dbReference>
<proteinExistence type="inferred from homology"/>
<feature type="transmembrane region" description="Helical" evidence="3">
    <location>
        <begin position="113"/>
        <end position="137"/>
    </location>
</feature>
<keyword evidence="3" id="KW-0812">Transmembrane</keyword>
<gene>
    <name evidence="5" type="ORF">HNR61_007500</name>
</gene>
<feature type="transmembrane region" description="Helical" evidence="3">
    <location>
        <begin position="195"/>
        <end position="215"/>
    </location>
</feature>
<evidence type="ECO:0000259" key="4">
    <source>
        <dbReference type="Pfam" id="PF00892"/>
    </source>
</evidence>
<keyword evidence="6" id="KW-1185">Reference proteome</keyword>
<feature type="transmembrane region" description="Helical" evidence="3">
    <location>
        <begin position="227"/>
        <end position="250"/>
    </location>
</feature>
<feature type="region of interest" description="Disordered" evidence="2">
    <location>
        <begin position="1"/>
        <end position="22"/>
    </location>
</feature>